<evidence type="ECO:0000256" key="2">
    <source>
        <dbReference type="ARBA" id="ARBA00022490"/>
    </source>
</evidence>
<comment type="subcellular location">
    <subcellularLocation>
        <location evidence="1">Cytoplasm</location>
    </subcellularLocation>
</comment>
<dbReference type="PROSITE" id="PS50005">
    <property type="entry name" value="TPR"/>
    <property type="match status" value="1"/>
</dbReference>
<dbReference type="SUPFAM" id="SSF48452">
    <property type="entry name" value="TPR-like"/>
    <property type="match status" value="1"/>
</dbReference>
<dbReference type="GO" id="GO:0005829">
    <property type="term" value="C:cytosol"/>
    <property type="evidence" value="ECO:0007669"/>
    <property type="project" value="TreeGrafter"/>
</dbReference>
<gene>
    <name evidence="7" type="ORF">MKK02DRAFT_23182</name>
</gene>
<evidence type="ECO:0000256" key="5">
    <source>
        <dbReference type="PROSITE-ProRule" id="PRU00339"/>
    </source>
</evidence>
<dbReference type="EMBL" id="JAKWFO010000003">
    <property type="protein sequence ID" value="KAI9638011.1"/>
    <property type="molecule type" value="Genomic_DNA"/>
</dbReference>
<evidence type="ECO:0000256" key="1">
    <source>
        <dbReference type="ARBA" id="ARBA00004496"/>
    </source>
</evidence>
<dbReference type="SMART" id="SM00028">
    <property type="entry name" value="TPR"/>
    <property type="match status" value="3"/>
</dbReference>
<keyword evidence="4 5" id="KW-0802">TPR repeat</keyword>
<feature type="region of interest" description="Disordered" evidence="6">
    <location>
        <begin position="367"/>
        <end position="411"/>
    </location>
</feature>
<evidence type="ECO:0000256" key="3">
    <source>
        <dbReference type="ARBA" id="ARBA00022737"/>
    </source>
</evidence>
<name>A0AA38LXX8_9TREE</name>
<dbReference type="GO" id="GO:0031072">
    <property type="term" value="F:heat shock protein binding"/>
    <property type="evidence" value="ECO:0007669"/>
    <property type="project" value="TreeGrafter"/>
</dbReference>
<protein>
    <submittedName>
        <fullName evidence="7">Serine/threonine protein phosphatase</fullName>
    </submittedName>
</protein>
<dbReference type="RefSeq" id="XP_052947788.1">
    <property type="nucleotide sequence ID" value="XM_053086683.1"/>
</dbReference>
<evidence type="ECO:0000256" key="6">
    <source>
        <dbReference type="SAM" id="MobiDB-lite"/>
    </source>
</evidence>
<dbReference type="Proteomes" id="UP001164286">
    <property type="component" value="Unassembled WGS sequence"/>
</dbReference>
<evidence type="ECO:0000313" key="7">
    <source>
        <dbReference type="EMBL" id="KAI9638011.1"/>
    </source>
</evidence>
<dbReference type="AlphaFoldDB" id="A0AA38LXX8"/>
<sequence>MSQKLAASLANFSPTSLAAAAAQYRQPAPPPALPVLQLLGRHQDPTFEKGKEGINVPWNDNHTSIGTGDFLPGDKCPLRIRWSAMDDHLEVRCGTMDENDLEGFVADMAIVMRREFDCWVEQCWTEAFHYLFTRTLPTLIIHLILTGATPQFLRRSIVHGGWPLDTLFQTQMLDLLYTELELRLSGARPPEPTTTKPSGPSAASIPGLNGPAPVQPINPLPTRDGICFHNVSYEHGYDLEEDDHCACLCQLTSCLRCFEISAMQRKGPTSLLPYELRETITAEGWSGGVEAADQARIRTDGLRPASIRQSAIPTGKGFVRNPKASPPETANPYKAGPPLFPHPQMTDVLAVEEHLRWRLKELGAHDPAVEGRYGPSKNDPAALDGVELPEESEDGDSQAGAGKKAGGPKMVKITRGKGKVRRVVNGKKDDGKKGKAGGAGTGAVCYLPKEWAEEDPQVRNMAVVLTFRHFVKLLHQIATSVTPFSYPSYSRDVEELERVHPIALYRRLAEPAVPRRKDARMSRAWVECMERWGEELGAREKTRGNMLVNDNRHAEAVEYYTRALSLDPKKTVYLSNRAVALNTLGYHQQAEVDCNLILAKDGKNGKAFYQRALARRGQGRVREAEVDLREVLRYQPNNDSAKRLMGVVKGEVAKLPKMSAKEALEF</sequence>
<dbReference type="GO" id="GO:0006626">
    <property type="term" value="P:protein targeting to mitochondrion"/>
    <property type="evidence" value="ECO:0007669"/>
    <property type="project" value="TreeGrafter"/>
</dbReference>
<dbReference type="Gene3D" id="1.25.40.10">
    <property type="entry name" value="Tetratricopeptide repeat domain"/>
    <property type="match status" value="1"/>
</dbReference>
<dbReference type="GeneID" id="77725884"/>
<feature type="region of interest" description="Disordered" evidence="6">
    <location>
        <begin position="186"/>
        <end position="215"/>
    </location>
</feature>
<dbReference type="PANTHER" id="PTHR45984">
    <property type="entry name" value="RNA (RNA) POLYMERASE II ASSOCIATED PROTEIN HOMOLOG"/>
    <property type="match status" value="1"/>
</dbReference>
<dbReference type="GO" id="GO:0005739">
    <property type="term" value="C:mitochondrion"/>
    <property type="evidence" value="ECO:0007669"/>
    <property type="project" value="TreeGrafter"/>
</dbReference>
<feature type="compositionally biased region" description="Acidic residues" evidence="6">
    <location>
        <begin position="387"/>
        <end position="396"/>
    </location>
</feature>
<dbReference type="InterPro" id="IPR051982">
    <property type="entry name" value="CiliaryAsmbly_MitoImport"/>
</dbReference>
<keyword evidence="2" id="KW-0963">Cytoplasm</keyword>
<feature type="region of interest" description="Disordered" evidence="6">
    <location>
        <begin position="314"/>
        <end position="334"/>
    </location>
</feature>
<dbReference type="InterPro" id="IPR011990">
    <property type="entry name" value="TPR-like_helical_dom_sf"/>
</dbReference>
<organism evidence="7 8">
    <name type="scientific">Dioszegia hungarica</name>
    <dbReference type="NCBI Taxonomy" id="4972"/>
    <lineage>
        <taxon>Eukaryota</taxon>
        <taxon>Fungi</taxon>
        <taxon>Dikarya</taxon>
        <taxon>Basidiomycota</taxon>
        <taxon>Agaricomycotina</taxon>
        <taxon>Tremellomycetes</taxon>
        <taxon>Tremellales</taxon>
        <taxon>Bulleribasidiaceae</taxon>
        <taxon>Dioszegia</taxon>
    </lineage>
</organism>
<reference evidence="7" key="1">
    <citation type="journal article" date="2022" name="G3 (Bethesda)">
        <title>High quality genome of the basidiomycete yeast Dioszegia hungarica PDD-24b-2 isolated from cloud water.</title>
        <authorList>
            <person name="Jarrige D."/>
            <person name="Haridas S."/>
            <person name="Bleykasten-Grosshans C."/>
            <person name="Joly M."/>
            <person name="Nadalig T."/>
            <person name="Sancelme M."/>
            <person name="Vuilleumier S."/>
            <person name="Grigoriev I.V."/>
            <person name="Amato P."/>
            <person name="Bringel F."/>
        </authorList>
    </citation>
    <scope>NUCLEOTIDE SEQUENCE</scope>
    <source>
        <strain evidence="7">PDD-24b-2</strain>
    </source>
</reference>
<accession>A0AA38LXX8</accession>
<evidence type="ECO:0000256" key="4">
    <source>
        <dbReference type="ARBA" id="ARBA00022803"/>
    </source>
</evidence>
<comment type="caution">
    <text evidence="7">The sequence shown here is derived from an EMBL/GenBank/DDBJ whole genome shotgun (WGS) entry which is preliminary data.</text>
</comment>
<dbReference type="Pfam" id="PF13181">
    <property type="entry name" value="TPR_8"/>
    <property type="match status" value="1"/>
</dbReference>
<proteinExistence type="predicted"/>
<dbReference type="PANTHER" id="PTHR45984:SF1">
    <property type="entry name" value="SPAG1 AXONEMAL DYNEIN ASSEMBLY FACTOR"/>
    <property type="match status" value="1"/>
</dbReference>
<keyword evidence="3" id="KW-0677">Repeat</keyword>
<feature type="repeat" description="TPR" evidence="5">
    <location>
        <begin position="537"/>
        <end position="570"/>
    </location>
</feature>
<keyword evidence="8" id="KW-1185">Reference proteome</keyword>
<evidence type="ECO:0000313" key="8">
    <source>
        <dbReference type="Proteomes" id="UP001164286"/>
    </source>
</evidence>
<dbReference type="InterPro" id="IPR019734">
    <property type="entry name" value="TPR_rpt"/>
</dbReference>